<proteinExistence type="predicted"/>
<feature type="transmembrane region" description="Helical" evidence="2">
    <location>
        <begin position="115"/>
        <end position="135"/>
    </location>
</feature>
<dbReference type="InterPro" id="IPR033579">
    <property type="entry name" value="TMEM128"/>
</dbReference>
<sequence length="167" mass="18629">MSSYRRVATADAAASSAPSNNDEAYGKRTRSERISDKIHALAWVVVAYCTASYTHFFPTLFSDDRIIRPIFNISMALFSINVTLTLYLTIYLPCKFPRSPTFNVSASSLEFWGAYCPRVIPIMTVCGVIGSFLLVRSCVGIWGFLTPLVIAVIAMGMFFSLHFIPWC</sequence>
<evidence type="ECO:0000313" key="3">
    <source>
        <dbReference type="EMBL" id="KAK1747862.1"/>
    </source>
</evidence>
<name>A0AAD8YM85_9STRA</name>
<dbReference type="PANTHER" id="PTHR31134:SF1">
    <property type="entry name" value="TRANSMEMBRANE PROTEIN 128"/>
    <property type="match status" value="1"/>
</dbReference>
<comment type="caution">
    <text evidence="3">The sequence shown here is derived from an EMBL/GenBank/DDBJ whole genome shotgun (WGS) entry which is preliminary data.</text>
</comment>
<evidence type="ECO:0000313" key="4">
    <source>
        <dbReference type="Proteomes" id="UP001224775"/>
    </source>
</evidence>
<organism evidence="3 4">
    <name type="scientific">Skeletonema marinoi</name>
    <dbReference type="NCBI Taxonomy" id="267567"/>
    <lineage>
        <taxon>Eukaryota</taxon>
        <taxon>Sar</taxon>
        <taxon>Stramenopiles</taxon>
        <taxon>Ochrophyta</taxon>
        <taxon>Bacillariophyta</taxon>
        <taxon>Coscinodiscophyceae</taxon>
        <taxon>Thalassiosirophycidae</taxon>
        <taxon>Thalassiosirales</taxon>
        <taxon>Skeletonemataceae</taxon>
        <taxon>Skeletonema</taxon>
        <taxon>Skeletonema marinoi-dohrnii complex</taxon>
    </lineage>
</organism>
<evidence type="ECO:0000256" key="2">
    <source>
        <dbReference type="SAM" id="Phobius"/>
    </source>
</evidence>
<feature type="transmembrane region" description="Helical" evidence="2">
    <location>
        <begin position="141"/>
        <end position="164"/>
    </location>
</feature>
<evidence type="ECO:0008006" key="5">
    <source>
        <dbReference type="Google" id="ProtNLM"/>
    </source>
</evidence>
<feature type="region of interest" description="Disordered" evidence="1">
    <location>
        <begin position="1"/>
        <end position="27"/>
    </location>
</feature>
<keyword evidence="4" id="KW-1185">Reference proteome</keyword>
<reference evidence="3" key="1">
    <citation type="submission" date="2023-06" db="EMBL/GenBank/DDBJ databases">
        <title>Survivors Of The Sea: Transcriptome response of Skeletonema marinoi to long-term dormancy.</title>
        <authorList>
            <person name="Pinder M.I.M."/>
            <person name="Kourtchenko O."/>
            <person name="Robertson E.K."/>
            <person name="Larsson T."/>
            <person name="Maumus F."/>
            <person name="Osuna-Cruz C.M."/>
            <person name="Vancaester E."/>
            <person name="Stenow R."/>
            <person name="Vandepoele K."/>
            <person name="Ploug H."/>
            <person name="Bruchert V."/>
            <person name="Godhe A."/>
            <person name="Topel M."/>
        </authorList>
    </citation>
    <scope>NUCLEOTIDE SEQUENCE</scope>
    <source>
        <strain evidence="3">R05AC</strain>
    </source>
</reference>
<gene>
    <name evidence="3" type="ORF">QTG54_001825</name>
</gene>
<keyword evidence="2" id="KW-0812">Transmembrane</keyword>
<evidence type="ECO:0000256" key="1">
    <source>
        <dbReference type="SAM" id="MobiDB-lite"/>
    </source>
</evidence>
<dbReference type="EMBL" id="JATAAI010000002">
    <property type="protein sequence ID" value="KAK1747862.1"/>
    <property type="molecule type" value="Genomic_DNA"/>
</dbReference>
<feature type="transmembrane region" description="Helical" evidence="2">
    <location>
        <begin position="38"/>
        <end position="58"/>
    </location>
</feature>
<keyword evidence="2" id="KW-1133">Transmembrane helix</keyword>
<dbReference type="Proteomes" id="UP001224775">
    <property type="component" value="Unassembled WGS sequence"/>
</dbReference>
<dbReference type="AlphaFoldDB" id="A0AAD8YM85"/>
<feature type="transmembrane region" description="Helical" evidence="2">
    <location>
        <begin position="70"/>
        <end position="94"/>
    </location>
</feature>
<keyword evidence="2" id="KW-0472">Membrane</keyword>
<dbReference type="Pfam" id="PF20479">
    <property type="entry name" value="TMEM128"/>
    <property type="match status" value="1"/>
</dbReference>
<feature type="compositionally biased region" description="Low complexity" evidence="1">
    <location>
        <begin position="9"/>
        <end position="23"/>
    </location>
</feature>
<dbReference type="PANTHER" id="PTHR31134">
    <property type="entry name" value="TRANSMEMBRANE PROTEIN 128"/>
    <property type="match status" value="1"/>
</dbReference>
<accession>A0AAD8YM85</accession>
<protein>
    <recommendedName>
        <fullName evidence="5">Transmembrane protein</fullName>
    </recommendedName>
</protein>